<reference evidence="2 3" key="1">
    <citation type="journal article" date="2023" name="Sci. Data">
        <title>Genome assembly of the Korean intertidal mud-creeper Batillaria attramentaria.</title>
        <authorList>
            <person name="Patra A.K."/>
            <person name="Ho P.T."/>
            <person name="Jun S."/>
            <person name="Lee S.J."/>
            <person name="Kim Y."/>
            <person name="Won Y.J."/>
        </authorList>
    </citation>
    <scope>NUCLEOTIDE SEQUENCE [LARGE SCALE GENOMIC DNA]</scope>
    <source>
        <strain evidence="2">Wonlab-2016</strain>
    </source>
</reference>
<evidence type="ECO:0000313" key="3">
    <source>
        <dbReference type="Proteomes" id="UP001519460"/>
    </source>
</evidence>
<sequence>MCSAGLLCCFYLTGYSIDLVGGKQHKRTVSSDHTWGGDRTRVVTRSGMMMTLRVVCKSRGHRDGLAFHYSQLNNQSFLCARAVLDE</sequence>
<proteinExistence type="predicted"/>
<protein>
    <recommendedName>
        <fullName evidence="4">Secreted protein</fullName>
    </recommendedName>
</protein>
<organism evidence="2 3">
    <name type="scientific">Batillaria attramentaria</name>
    <dbReference type="NCBI Taxonomy" id="370345"/>
    <lineage>
        <taxon>Eukaryota</taxon>
        <taxon>Metazoa</taxon>
        <taxon>Spiralia</taxon>
        <taxon>Lophotrochozoa</taxon>
        <taxon>Mollusca</taxon>
        <taxon>Gastropoda</taxon>
        <taxon>Caenogastropoda</taxon>
        <taxon>Sorbeoconcha</taxon>
        <taxon>Cerithioidea</taxon>
        <taxon>Batillariidae</taxon>
        <taxon>Batillaria</taxon>
    </lineage>
</organism>
<gene>
    <name evidence="2" type="ORF">BaRGS_00024745</name>
</gene>
<dbReference type="EMBL" id="JACVVK020000217">
    <property type="protein sequence ID" value="KAK7484010.1"/>
    <property type="molecule type" value="Genomic_DNA"/>
</dbReference>
<comment type="caution">
    <text evidence="2">The sequence shown here is derived from an EMBL/GenBank/DDBJ whole genome shotgun (WGS) entry which is preliminary data.</text>
</comment>
<feature type="signal peptide" evidence="1">
    <location>
        <begin position="1"/>
        <end position="16"/>
    </location>
</feature>
<evidence type="ECO:0008006" key="4">
    <source>
        <dbReference type="Google" id="ProtNLM"/>
    </source>
</evidence>
<evidence type="ECO:0000256" key="1">
    <source>
        <dbReference type="SAM" id="SignalP"/>
    </source>
</evidence>
<accession>A0ABD0KAA7</accession>
<evidence type="ECO:0000313" key="2">
    <source>
        <dbReference type="EMBL" id="KAK7484010.1"/>
    </source>
</evidence>
<keyword evidence="3" id="KW-1185">Reference proteome</keyword>
<dbReference type="Proteomes" id="UP001519460">
    <property type="component" value="Unassembled WGS sequence"/>
</dbReference>
<feature type="chain" id="PRO_5044872581" description="Secreted protein" evidence="1">
    <location>
        <begin position="17"/>
        <end position="86"/>
    </location>
</feature>
<dbReference type="AlphaFoldDB" id="A0ABD0KAA7"/>
<keyword evidence="1" id="KW-0732">Signal</keyword>
<name>A0ABD0KAA7_9CAEN</name>